<evidence type="ECO:0000256" key="4">
    <source>
        <dbReference type="ARBA" id="ARBA00022519"/>
    </source>
</evidence>
<dbReference type="GO" id="GO:0005886">
    <property type="term" value="C:plasma membrane"/>
    <property type="evidence" value="ECO:0007669"/>
    <property type="project" value="UniProtKB-SubCell"/>
</dbReference>
<keyword evidence="11" id="KW-1185">Reference proteome</keyword>
<dbReference type="PANTHER" id="PTHR43357:SF3">
    <property type="entry name" value="FE(3+)-TRANSPORT SYSTEM PERMEASE PROTEIN FBPB 2"/>
    <property type="match status" value="1"/>
</dbReference>
<accession>A0A2U2X193</accession>
<dbReference type="Pfam" id="PF00528">
    <property type="entry name" value="BPD_transp_1"/>
    <property type="match status" value="1"/>
</dbReference>
<evidence type="ECO:0000313" key="11">
    <source>
        <dbReference type="Proteomes" id="UP000245370"/>
    </source>
</evidence>
<feature type="transmembrane region" description="Helical" evidence="8">
    <location>
        <begin position="346"/>
        <end position="366"/>
    </location>
</feature>
<dbReference type="OrthoDB" id="9776648at2"/>
<evidence type="ECO:0000256" key="3">
    <source>
        <dbReference type="ARBA" id="ARBA00022475"/>
    </source>
</evidence>
<evidence type="ECO:0000256" key="1">
    <source>
        <dbReference type="ARBA" id="ARBA00004429"/>
    </source>
</evidence>
<gene>
    <name evidence="10" type="ORF">DIT68_14575</name>
</gene>
<dbReference type="PROSITE" id="PS50928">
    <property type="entry name" value="ABC_TM1"/>
    <property type="match status" value="2"/>
</dbReference>
<reference evidence="10 11" key="1">
    <citation type="submission" date="2018-05" db="EMBL/GenBank/DDBJ databases">
        <title>Brumimicrobium oceani sp. nov., isolated from coastal sediment.</title>
        <authorList>
            <person name="Kou Y."/>
        </authorList>
    </citation>
    <scope>NUCLEOTIDE SEQUENCE [LARGE SCALE GENOMIC DNA]</scope>
    <source>
        <strain evidence="10 11">C305</strain>
    </source>
</reference>
<evidence type="ECO:0000256" key="7">
    <source>
        <dbReference type="ARBA" id="ARBA00023136"/>
    </source>
</evidence>
<dbReference type="CDD" id="cd06261">
    <property type="entry name" value="TM_PBP2"/>
    <property type="match status" value="2"/>
</dbReference>
<feature type="transmembrane region" description="Helical" evidence="8">
    <location>
        <begin position="252"/>
        <end position="270"/>
    </location>
</feature>
<dbReference type="Proteomes" id="UP000245370">
    <property type="component" value="Unassembled WGS sequence"/>
</dbReference>
<feature type="transmembrane region" description="Helical" evidence="8">
    <location>
        <begin position="72"/>
        <end position="95"/>
    </location>
</feature>
<dbReference type="RefSeq" id="WP_109360559.1">
    <property type="nucleotide sequence ID" value="NZ_QFRJ01000016.1"/>
</dbReference>
<organism evidence="10 11">
    <name type="scientific">Brumimicrobium oceani</name>
    <dbReference type="NCBI Taxonomy" id="2100725"/>
    <lineage>
        <taxon>Bacteria</taxon>
        <taxon>Pseudomonadati</taxon>
        <taxon>Bacteroidota</taxon>
        <taxon>Flavobacteriia</taxon>
        <taxon>Flavobacteriales</taxon>
        <taxon>Crocinitomicaceae</taxon>
        <taxon>Brumimicrobium</taxon>
    </lineage>
</organism>
<evidence type="ECO:0000256" key="6">
    <source>
        <dbReference type="ARBA" id="ARBA00022989"/>
    </source>
</evidence>
<evidence type="ECO:0000256" key="5">
    <source>
        <dbReference type="ARBA" id="ARBA00022692"/>
    </source>
</evidence>
<feature type="transmembrane region" description="Helical" evidence="8">
    <location>
        <begin position="479"/>
        <end position="496"/>
    </location>
</feature>
<feature type="transmembrane region" description="Helical" evidence="8">
    <location>
        <begin position="197"/>
        <end position="219"/>
    </location>
</feature>
<keyword evidence="3" id="KW-1003">Cell membrane</keyword>
<feature type="transmembrane region" description="Helical" evidence="8">
    <location>
        <begin position="302"/>
        <end position="326"/>
    </location>
</feature>
<comment type="subcellular location">
    <subcellularLocation>
        <location evidence="1">Cell inner membrane</location>
        <topology evidence="1">Multi-pass membrane protein</topology>
    </subcellularLocation>
    <subcellularLocation>
        <location evidence="8">Cell membrane</location>
        <topology evidence="8">Multi-pass membrane protein</topology>
    </subcellularLocation>
</comment>
<feature type="transmembrane region" description="Helical" evidence="8">
    <location>
        <begin position="154"/>
        <end position="176"/>
    </location>
</feature>
<dbReference type="GO" id="GO:0055085">
    <property type="term" value="P:transmembrane transport"/>
    <property type="evidence" value="ECO:0007669"/>
    <property type="project" value="InterPro"/>
</dbReference>
<dbReference type="SUPFAM" id="SSF161098">
    <property type="entry name" value="MetI-like"/>
    <property type="match status" value="2"/>
</dbReference>
<name>A0A2U2X193_9FLAO</name>
<proteinExistence type="inferred from homology"/>
<feature type="transmembrane region" description="Helical" evidence="8">
    <location>
        <begin position="27"/>
        <end position="52"/>
    </location>
</feature>
<keyword evidence="2 8" id="KW-0813">Transport</keyword>
<dbReference type="PANTHER" id="PTHR43357">
    <property type="entry name" value="INNER MEMBRANE ABC TRANSPORTER PERMEASE PROTEIN YDCV"/>
    <property type="match status" value="1"/>
</dbReference>
<feature type="transmembrane region" description="Helical" evidence="8">
    <location>
        <begin position="107"/>
        <end position="127"/>
    </location>
</feature>
<evidence type="ECO:0000259" key="9">
    <source>
        <dbReference type="PROSITE" id="PS50928"/>
    </source>
</evidence>
<feature type="transmembrane region" description="Helical" evidence="8">
    <location>
        <begin position="531"/>
        <end position="552"/>
    </location>
</feature>
<reference evidence="10 11" key="2">
    <citation type="submission" date="2018-05" db="EMBL/GenBank/DDBJ databases">
        <authorList>
            <person name="Lanie J.A."/>
            <person name="Ng W.-L."/>
            <person name="Kazmierczak K.M."/>
            <person name="Andrzejewski T.M."/>
            <person name="Davidsen T.M."/>
            <person name="Wayne K.J."/>
            <person name="Tettelin H."/>
            <person name="Glass J.I."/>
            <person name="Rusch D."/>
            <person name="Podicherti R."/>
            <person name="Tsui H.-C.T."/>
            <person name="Winkler M.E."/>
        </authorList>
    </citation>
    <scope>NUCLEOTIDE SEQUENCE [LARGE SCALE GENOMIC DNA]</scope>
    <source>
        <strain evidence="10 11">C305</strain>
    </source>
</reference>
<comment type="similarity">
    <text evidence="8">Belongs to the binding-protein-dependent transport system permease family.</text>
</comment>
<feature type="transmembrane region" description="Helical" evidence="8">
    <location>
        <begin position="378"/>
        <end position="402"/>
    </location>
</feature>
<evidence type="ECO:0000313" key="10">
    <source>
        <dbReference type="EMBL" id="PWH81551.1"/>
    </source>
</evidence>
<dbReference type="AlphaFoldDB" id="A0A2U2X193"/>
<dbReference type="EMBL" id="QFRJ01000016">
    <property type="protein sequence ID" value="PWH81551.1"/>
    <property type="molecule type" value="Genomic_DNA"/>
</dbReference>
<keyword evidence="5 8" id="KW-0812">Transmembrane</keyword>
<keyword evidence="7 8" id="KW-0472">Membrane</keyword>
<sequence length="554" mass="62290">MKQAGSNSETFSLKSRIKRFLRDNNRWSVFTLAIVLFLALPIIFIGVELFAGPGETWSHIVKYLLPEYILNSLFLVFFCSVLVLVFGVSSAWFVSRFEFPMRRQLEWLLILPLAIPSYIVGYAYAGIFDYGGTLDLLFRQWNIEFIRVDIMNRAGLAFVLSISLFPYVYVSARAFFLNQANNLLEASKMLGVSERKTFFKLMLPLARPAIVAGLVLVLMEVLNDYGAAKYYGVNTFTTGIFRSWFSLEEPETAVYLSALLIIIIFALILFEKWQVRKIKFSSSKSNSTQIQRKESSGVQKGLIFIMVFIPVFLGFVLPVAQLLYWAFLTATTVFDLQFLFVSLQSFGIAIISAFITVFFALLLIYFSKWSALRFIKNVARVGVLGYAIPGAVIAIGIMIPTIALDKWIIDVLGQFGVDSGLIINGTLIALFYAYAVRFLAVAYNPIESTSLKVSSSIPDSSKVLGVGNLKTFFKIEFPLIKTGVFSAVILVFIDVMKELPLTLILKPYDIDTLAVKAYEYASDEMVMEASIPSLFIIFTAMVPVIFLNKLLIKK</sequence>
<dbReference type="InterPro" id="IPR035906">
    <property type="entry name" value="MetI-like_sf"/>
</dbReference>
<keyword evidence="4" id="KW-0997">Cell inner membrane</keyword>
<dbReference type="InterPro" id="IPR000515">
    <property type="entry name" value="MetI-like"/>
</dbReference>
<dbReference type="Gene3D" id="1.10.3720.10">
    <property type="entry name" value="MetI-like"/>
    <property type="match status" value="2"/>
</dbReference>
<comment type="caution">
    <text evidence="10">The sequence shown here is derived from an EMBL/GenBank/DDBJ whole genome shotgun (WGS) entry which is preliminary data.</text>
</comment>
<protein>
    <submittedName>
        <fullName evidence="10">ABC transporter permease</fullName>
    </submittedName>
</protein>
<feature type="domain" description="ABC transmembrane type-1" evidence="9">
    <location>
        <begin position="342"/>
        <end position="547"/>
    </location>
</feature>
<keyword evidence="6 8" id="KW-1133">Transmembrane helix</keyword>
<feature type="domain" description="ABC transmembrane type-1" evidence="9">
    <location>
        <begin position="69"/>
        <end position="271"/>
    </location>
</feature>
<evidence type="ECO:0000256" key="8">
    <source>
        <dbReference type="RuleBase" id="RU363032"/>
    </source>
</evidence>
<evidence type="ECO:0000256" key="2">
    <source>
        <dbReference type="ARBA" id="ARBA00022448"/>
    </source>
</evidence>
<feature type="transmembrane region" description="Helical" evidence="8">
    <location>
        <begin position="422"/>
        <end position="443"/>
    </location>
</feature>